<evidence type="ECO:0000256" key="5">
    <source>
        <dbReference type="SAM" id="Coils"/>
    </source>
</evidence>
<feature type="coiled-coil region" evidence="5">
    <location>
        <begin position="106"/>
        <end position="265"/>
    </location>
</feature>
<dbReference type="GO" id="GO:0006275">
    <property type="term" value="P:regulation of DNA replication"/>
    <property type="evidence" value="ECO:0007669"/>
    <property type="project" value="InterPro"/>
</dbReference>
<dbReference type="Pfam" id="PF00097">
    <property type="entry name" value="zf-C3HC4"/>
    <property type="match status" value="1"/>
</dbReference>
<feature type="domain" description="RING-type" evidence="6">
    <location>
        <begin position="26"/>
        <end position="64"/>
    </location>
</feature>
<keyword evidence="2 4" id="KW-0863">Zinc-finger</keyword>
<dbReference type="InterPro" id="IPR001841">
    <property type="entry name" value="Znf_RING"/>
</dbReference>
<dbReference type="GO" id="GO:0006513">
    <property type="term" value="P:protein monoubiquitination"/>
    <property type="evidence" value="ECO:0007669"/>
    <property type="project" value="InterPro"/>
</dbReference>
<dbReference type="InterPro" id="IPR035691">
    <property type="entry name" value="OBI1_RING-HC"/>
</dbReference>
<name>T2MC70_HYDVU</name>
<evidence type="ECO:0000313" key="7">
    <source>
        <dbReference type="EMBL" id="CDG69537.1"/>
    </source>
</evidence>
<keyword evidence="1" id="KW-0479">Metal-binding</keyword>
<sequence length="433" mass="49678">MSLFYSKNSDKTAKNPSVHITLPICCHICLGKVKDPVLCSNNHVFCKFCLDEWLKNSEICPACRTSINEEKPYKKILGSLEDSSNINMNDPSIRTHMRRTRMKMIFEEFQSDMDCLEERLGIMTKENETLKEINADLCKRINEKEEKSNNICKETEEISTILKLSSKLQQMIIANEELSRSNVELKKELQTINSERESMMKEIKRLQEDSNFNSSPHKYNKYAMVALQTKNDNYEREIQQWMKALKNADNIIEELTIDLEKYKNMKRMNAPIGTDLLASQEDFGNGLRSYPSCLEHSRVTSPQEIIDNPQVRDEIGGDNNSSSSYLYPACSKLVELTKAHRLQDNNFSSVRNLFPESTRRVSRIDLVTDQNFVTDRSKSCNLSSIRIDDNQSNIVSASRNSEFIDAHSFSSKNSLISDNDSSPLKKVKVEGDT</sequence>
<reference evidence="7" key="1">
    <citation type="journal article" date="2013" name="Genome Biol. Evol.">
        <title>Punctuated emergences of genetic and phenotypic innovations in eumetazoan, bilaterian, euteleostome, and hominidae ancestors.</title>
        <authorList>
            <person name="Wenger Y."/>
            <person name="Galliot B."/>
        </authorList>
    </citation>
    <scope>NUCLEOTIDE SEQUENCE</scope>
    <source>
        <tissue evidence="7">Whole animals</tissue>
    </source>
</reference>
<evidence type="ECO:0000256" key="4">
    <source>
        <dbReference type="PROSITE-ProRule" id="PRU00175"/>
    </source>
</evidence>
<keyword evidence="3" id="KW-0862">Zinc</keyword>
<evidence type="ECO:0000259" key="6">
    <source>
        <dbReference type="PROSITE" id="PS50089"/>
    </source>
</evidence>
<gene>
    <name evidence="7" type="primary">RNF219</name>
</gene>
<proteinExistence type="evidence at transcript level"/>
<organism evidence="7">
    <name type="scientific">Hydra vulgaris</name>
    <name type="common">Hydra</name>
    <name type="synonym">Hydra attenuata</name>
    <dbReference type="NCBI Taxonomy" id="6087"/>
    <lineage>
        <taxon>Eukaryota</taxon>
        <taxon>Metazoa</taxon>
        <taxon>Cnidaria</taxon>
        <taxon>Hydrozoa</taxon>
        <taxon>Hydroidolina</taxon>
        <taxon>Anthoathecata</taxon>
        <taxon>Aplanulata</taxon>
        <taxon>Hydridae</taxon>
        <taxon>Hydra</taxon>
    </lineage>
</organism>
<evidence type="ECO:0000256" key="3">
    <source>
        <dbReference type="ARBA" id="ARBA00022833"/>
    </source>
</evidence>
<dbReference type="Gene3D" id="3.30.40.10">
    <property type="entry name" value="Zinc/RING finger domain, C3HC4 (zinc finger)"/>
    <property type="match status" value="1"/>
</dbReference>
<dbReference type="PROSITE" id="PS50089">
    <property type="entry name" value="ZF_RING_2"/>
    <property type="match status" value="1"/>
</dbReference>
<evidence type="ECO:0000256" key="1">
    <source>
        <dbReference type="ARBA" id="ARBA00022723"/>
    </source>
</evidence>
<accession>T2MC70</accession>
<dbReference type="KEGG" id="hmg:100208266"/>
<dbReference type="OrthoDB" id="6105938at2759"/>
<dbReference type="GO" id="GO:0008270">
    <property type="term" value="F:zinc ion binding"/>
    <property type="evidence" value="ECO:0007669"/>
    <property type="project" value="UniProtKB-KW"/>
</dbReference>
<keyword evidence="5" id="KW-0175">Coiled coil</keyword>
<dbReference type="GO" id="GO:0004842">
    <property type="term" value="F:ubiquitin-protein transferase activity"/>
    <property type="evidence" value="ECO:0007669"/>
    <property type="project" value="InterPro"/>
</dbReference>
<dbReference type="AlphaFoldDB" id="T2MC70"/>
<dbReference type="InterPro" id="IPR018957">
    <property type="entry name" value="Znf_C3HC4_RING-type"/>
</dbReference>
<dbReference type="InterPro" id="IPR013083">
    <property type="entry name" value="Znf_RING/FYVE/PHD"/>
</dbReference>
<dbReference type="PANTHER" id="PTHR14609:SF1">
    <property type="entry name" value="ORC UBIQUITIN LIGASE 1"/>
    <property type="match status" value="1"/>
</dbReference>
<dbReference type="CDD" id="cd16562">
    <property type="entry name" value="RING-HC_RNF219"/>
    <property type="match status" value="1"/>
</dbReference>
<dbReference type="InterPro" id="IPR039209">
    <property type="entry name" value="OBI1"/>
</dbReference>
<dbReference type="PANTHER" id="PTHR14609">
    <property type="entry name" value="RING FINGER PROTEIN 219"/>
    <property type="match status" value="1"/>
</dbReference>
<dbReference type="SUPFAM" id="SSF57850">
    <property type="entry name" value="RING/U-box"/>
    <property type="match status" value="1"/>
</dbReference>
<evidence type="ECO:0000256" key="2">
    <source>
        <dbReference type="ARBA" id="ARBA00022771"/>
    </source>
</evidence>
<dbReference type="EMBL" id="HAAD01003305">
    <property type="protein sequence ID" value="CDG69537.1"/>
    <property type="molecule type" value="mRNA"/>
</dbReference>
<protein>
    <submittedName>
        <fullName evidence="7">RING finger protein 219</fullName>
    </submittedName>
</protein>